<evidence type="ECO:0000313" key="2">
    <source>
        <dbReference type="EMBL" id="KNE19705.1"/>
    </source>
</evidence>
<accession>A0A0L0QM62</accession>
<keyword evidence="3" id="KW-1185">Reference proteome</keyword>
<protein>
    <submittedName>
        <fullName evidence="2">Uncharacterized protein</fullName>
    </submittedName>
</protein>
<dbReference type="RefSeq" id="WP_050352255.1">
    <property type="nucleotide sequence ID" value="NZ_CP073011.1"/>
</dbReference>
<proteinExistence type="predicted"/>
<gene>
    <name evidence="2" type="ORF">AFK71_14785</name>
</gene>
<name>A0A0L0QM62_VIRPA</name>
<keyword evidence="1" id="KW-1133">Transmembrane helix</keyword>
<dbReference type="Proteomes" id="UP000036780">
    <property type="component" value="Unassembled WGS sequence"/>
</dbReference>
<comment type="caution">
    <text evidence="2">The sequence shown here is derived from an EMBL/GenBank/DDBJ whole genome shotgun (WGS) entry which is preliminary data.</text>
</comment>
<organism evidence="2 3">
    <name type="scientific">Virgibacillus pantothenticus</name>
    <dbReference type="NCBI Taxonomy" id="1473"/>
    <lineage>
        <taxon>Bacteria</taxon>
        <taxon>Bacillati</taxon>
        <taxon>Bacillota</taxon>
        <taxon>Bacilli</taxon>
        <taxon>Bacillales</taxon>
        <taxon>Bacillaceae</taxon>
        <taxon>Virgibacillus</taxon>
    </lineage>
</organism>
<evidence type="ECO:0000313" key="3">
    <source>
        <dbReference type="Proteomes" id="UP000036780"/>
    </source>
</evidence>
<dbReference type="EMBL" id="LGTO01000007">
    <property type="protein sequence ID" value="KNE19705.1"/>
    <property type="molecule type" value="Genomic_DNA"/>
</dbReference>
<evidence type="ECO:0000256" key="1">
    <source>
        <dbReference type="SAM" id="Phobius"/>
    </source>
</evidence>
<dbReference type="GeneID" id="66871241"/>
<keyword evidence="1" id="KW-0472">Membrane</keyword>
<sequence length="59" mass="6781">MSYTNVPMLFAIALVIFGVWKIYSENKEEGNSKKVFFRRLGLVLLGTYILIAGTLFLFF</sequence>
<feature type="transmembrane region" description="Helical" evidence="1">
    <location>
        <begin position="36"/>
        <end position="58"/>
    </location>
</feature>
<dbReference type="AlphaFoldDB" id="A0A0L0QM62"/>
<feature type="transmembrane region" description="Helical" evidence="1">
    <location>
        <begin position="6"/>
        <end position="24"/>
    </location>
</feature>
<reference evidence="3" key="1">
    <citation type="submission" date="2015-07" db="EMBL/GenBank/DDBJ databases">
        <title>Fjat-10053 dsm26.</title>
        <authorList>
            <person name="Liu B."/>
            <person name="Wang J."/>
            <person name="Zhu Y."/>
            <person name="Liu G."/>
            <person name="Chen Q."/>
            <person name="Chen Z."/>
            <person name="Lan J."/>
            <person name="Che J."/>
            <person name="Ge C."/>
            <person name="Shi H."/>
            <person name="Pan Z."/>
            <person name="Liu X."/>
        </authorList>
    </citation>
    <scope>NUCLEOTIDE SEQUENCE [LARGE SCALE GENOMIC DNA]</scope>
    <source>
        <strain evidence="3">DSM 26</strain>
    </source>
</reference>
<dbReference type="PATRIC" id="fig|1473.5.peg.1602"/>
<keyword evidence="1" id="KW-0812">Transmembrane</keyword>